<keyword evidence="5" id="KW-1185">Reference proteome</keyword>
<dbReference type="EMBL" id="MVHS01000001">
    <property type="protein sequence ID" value="ORA74105.1"/>
    <property type="molecule type" value="Genomic_DNA"/>
</dbReference>
<reference evidence="4 5" key="1">
    <citation type="submission" date="2016-12" db="EMBL/GenBank/DDBJ databases">
        <title>The new phylogeny of genus Mycobacterium.</title>
        <authorList>
            <person name="Tortoli E."/>
            <person name="Trovato A."/>
            <person name="Cirillo D.M."/>
        </authorList>
    </citation>
    <scope>NUCLEOTIDE SEQUENCE [LARGE SCALE GENOMIC DNA]</scope>
    <source>
        <strain evidence="4 5">DSM 45130</strain>
    </source>
</reference>
<feature type="compositionally biased region" description="Low complexity" evidence="1">
    <location>
        <begin position="650"/>
        <end position="660"/>
    </location>
</feature>
<comment type="caution">
    <text evidence="4">The sequence shown here is derived from an EMBL/GenBank/DDBJ whole genome shotgun (WGS) entry which is preliminary data.</text>
</comment>
<sequence length="669" mass="69824">MRILRLLAALLAVLLTACAVAPAAVADTPARLISRITDNSGVLSASDRASVTGALNDLYDGHRIKLWVVYVDDFSGQSALNWAKQTMTVSDFGDNDALLAVAVKDRSVAFQVPVELTGGTAAPADVIRRNYIEPALSRDDWAGAAITAAQQLGTVGNDTESRGNLPLTTVALILGLVVLAMLGLWLWSRRSRRRRRAAELEAARHVDPTDPRALARVPLEALDGLSRQIVVDVDNAVRTSSNELALAEEEFGTARTAPFRAAVDAAQAALAKALHTRQILDDAIPETPQQRRELLTAVIVSAAQADRELDAQTHAFDELRDLVINAPERLDALAQQLVALTARVDPAEATLGALRNRYTETALASVAGNVEEARDRVRFADETIAASRTLIAAPAADQTALVDRVRAAEAALQQAQALLDAIDTASGDIDRATAALPQAIADLGARIGEAEQLGPGVPPELQTAHDAATRAVADAQTGSATDPLGVFVRLTRADADLDRVLTQVTEARQAAAAQAQVLAQSLFAAQARVGAVSEYIDTRRGSIGPEARTRLAEARRQLEAAQAKKDANPGEAIAYANGATTLAAQAQALANDDVRAAQRSYAGDYGQQSDLGSVLGGILIGSVLRGGGGGFGGGFGGGYGGGRSSGRPTSYGGAARSSGRSYGGGSGRF</sequence>
<dbReference type="Proteomes" id="UP000192801">
    <property type="component" value="Unassembled WGS sequence"/>
</dbReference>
<dbReference type="AlphaFoldDB" id="A0A1X0DP15"/>
<gene>
    <name evidence="4" type="ORF">BST26_00540</name>
</gene>
<evidence type="ECO:0000256" key="1">
    <source>
        <dbReference type="SAM" id="MobiDB-lite"/>
    </source>
</evidence>
<dbReference type="RefSeq" id="WP_083028860.1">
    <property type="nucleotide sequence ID" value="NZ_AP022618.1"/>
</dbReference>
<evidence type="ECO:0000256" key="3">
    <source>
        <dbReference type="SAM" id="SignalP"/>
    </source>
</evidence>
<dbReference type="STRING" id="444597.BST26_00540"/>
<keyword evidence="2" id="KW-0812">Transmembrane</keyword>
<protein>
    <submittedName>
        <fullName evidence="4">Uncharacterized protein</fullName>
    </submittedName>
</protein>
<feature type="chain" id="PRO_5044247043" evidence="3">
    <location>
        <begin position="27"/>
        <end position="669"/>
    </location>
</feature>
<dbReference type="InterPro" id="IPR007621">
    <property type="entry name" value="TPM_dom"/>
</dbReference>
<feature type="region of interest" description="Disordered" evidence="1">
    <location>
        <begin position="644"/>
        <end position="669"/>
    </location>
</feature>
<evidence type="ECO:0000256" key="2">
    <source>
        <dbReference type="SAM" id="Phobius"/>
    </source>
</evidence>
<keyword evidence="2" id="KW-0472">Membrane</keyword>
<keyword evidence="2" id="KW-1133">Transmembrane helix</keyword>
<organism evidence="4 5">
    <name type="scientific">Mycolicibacterium insubricum</name>
    <dbReference type="NCBI Taxonomy" id="444597"/>
    <lineage>
        <taxon>Bacteria</taxon>
        <taxon>Bacillati</taxon>
        <taxon>Actinomycetota</taxon>
        <taxon>Actinomycetes</taxon>
        <taxon>Mycobacteriales</taxon>
        <taxon>Mycobacteriaceae</taxon>
        <taxon>Mycolicibacterium</taxon>
    </lineage>
</organism>
<dbReference type="Pfam" id="PF04536">
    <property type="entry name" value="TPM_phosphatase"/>
    <property type="match status" value="1"/>
</dbReference>
<dbReference type="Gene3D" id="3.10.310.50">
    <property type="match status" value="1"/>
</dbReference>
<feature type="signal peptide" evidence="3">
    <location>
        <begin position="1"/>
        <end position="26"/>
    </location>
</feature>
<name>A0A1X0DP15_9MYCO</name>
<feature type="transmembrane region" description="Helical" evidence="2">
    <location>
        <begin position="165"/>
        <end position="187"/>
    </location>
</feature>
<dbReference type="OrthoDB" id="5105562at2"/>
<keyword evidence="3" id="KW-0732">Signal</keyword>
<dbReference type="PROSITE" id="PS51257">
    <property type="entry name" value="PROKAR_LIPOPROTEIN"/>
    <property type="match status" value="1"/>
</dbReference>
<evidence type="ECO:0000313" key="5">
    <source>
        <dbReference type="Proteomes" id="UP000192801"/>
    </source>
</evidence>
<proteinExistence type="predicted"/>
<accession>A0A1X0DP15</accession>
<evidence type="ECO:0000313" key="4">
    <source>
        <dbReference type="EMBL" id="ORA74105.1"/>
    </source>
</evidence>